<gene>
    <name evidence="1" type="ORF">S03H2_58628</name>
</gene>
<feature type="non-terminal residue" evidence="1">
    <location>
        <position position="1"/>
    </location>
</feature>
<protein>
    <submittedName>
        <fullName evidence="1">Uncharacterized protein</fullName>
    </submittedName>
</protein>
<sequence>DPVATINRRALPLLAQANLNISLDKLRHVLRRAGEYVYSHPWNNG</sequence>
<organism evidence="1">
    <name type="scientific">marine sediment metagenome</name>
    <dbReference type="NCBI Taxonomy" id="412755"/>
    <lineage>
        <taxon>unclassified sequences</taxon>
        <taxon>metagenomes</taxon>
        <taxon>ecological metagenomes</taxon>
    </lineage>
</organism>
<evidence type="ECO:0000313" key="1">
    <source>
        <dbReference type="EMBL" id="GAH89295.1"/>
    </source>
</evidence>
<dbReference type="AlphaFoldDB" id="X1K6N8"/>
<dbReference type="EMBL" id="BARU01037654">
    <property type="protein sequence ID" value="GAH89295.1"/>
    <property type="molecule type" value="Genomic_DNA"/>
</dbReference>
<comment type="caution">
    <text evidence="1">The sequence shown here is derived from an EMBL/GenBank/DDBJ whole genome shotgun (WGS) entry which is preliminary data.</text>
</comment>
<name>X1K6N8_9ZZZZ</name>
<proteinExistence type="predicted"/>
<reference evidence="1" key="1">
    <citation type="journal article" date="2014" name="Front. Microbiol.">
        <title>High frequency of phylogenetically diverse reductive dehalogenase-homologous genes in deep subseafloor sedimentary metagenomes.</title>
        <authorList>
            <person name="Kawai M."/>
            <person name="Futagami T."/>
            <person name="Toyoda A."/>
            <person name="Takaki Y."/>
            <person name="Nishi S."/>
            <person name="Hori S."/>
            <person name="Arai W."/>
            <person name="Tsubouchi T."/>
            <person name="Morono Y."/>
            <person name="Uchiyama I."/>
            <person name="Ito T."/>
            <person name="Fujiyama A."/>
            <person name="Inagaki F."/>
            <person name="Takami H."/>
        </authorList>
    </citation>
    <scope>NUCLEOTIDE SEQUENCE</scope>
    <source>
        <strain evidence="1">Expedition CK06-06</strain>
    </source>
</reference>
<accession>X1K6N8</accession>